<comment type="caution">
    <text evidence="2">The sequence shown here is derived from an EMBL/GenBank/DDBJ whole genome shotgun (WGS) entry which is preliminary data.</text>
</comment>
<accession>A0A699XAY2</accession>
<dbReference type="EMBL" id="BKCJ011800724">
    <property type="protein sequence ID" value="GFD53971.1"/>
    <property type="molecule type" value="Genomic_DNA"/>
</dbReference>
<organism evidence="2">
    <name type="scientific">Tanacetum cinerariifolium</name>
    <name type="common">Dalmatian daisy</name>
    <name type="synonym">Chrysanthemum cinerariifolium</name>
    <dbReference type="NCBI Taxonomy" id="118510"/>
    <lineage>
        <taxon>Eukaryota</taxon>
        <taxon>Viridiplantae</taxon>
        <taxon>Streptophyta</taxon>
        <taxon>Embryophyta</taxon>
        <taxon>Tracheophyta</taxon>
        <taxon>Spermatophyta</taxon>
        <taxon>Magnoliopsida</taxon>
        <taxon>eudicotyledons</taxon>
        <taxon>Gunneridae</taxon>
        <taxon>Pentapetalae</taxon>
        <taxon>asterids</taxon>
        <taxon>campanulids</taxon>
        <taxon>Asterales</taxon>
        <taxon>Asteraceae</taxon>
        <taxon>Asteroideae</taxon>
        <taxon>Anthemideae</taxon>
        <taxon>Anthemidinae</taxon>
        <taxon>Tanacetum</taxon>
    </lineage>
</organism>
<reference evidence="2" key="1">
    <citation type="journal article" date="2019" name="Sci. Rep.">
        <title>Draft genome of Tanacetum cinerariifolium, the natural source of mosquito coil.</title>
        <authorList>
            <person name="Yamashiro T."/>
            <person name="Shiraishi A."/>
            <person name="Satake H."/>
            <person name="Nakayama K."/>
        </authorList>
    </citation>
    <scope>NUCLEOTIDE SEQUENCE</scope>
</reference>
<evidence type="ECO:0000256" key="1">
    <source>
        <dbReference type="SAM" id="MobiDB-lite"/>
    </source>
</evidence>
<evidence type="ECO:0000313" key="2">
    <source>
        <dbReference type="EMBL" id="GFD53971.1"/>
    </source>
</evidence>
<feature type="region of interest" description="Disordered" evidence="1">
    <location>
        <begin position="64"/>
        <end position="87"/>
    </location>
</feature>
<sequence length="87" mass="10077">QRRRHRPCLCAKYQSRHGRHQRADSGADGLALVRRLEALLVRRPPRLRRRRFAVLQPLQERDAALAGQHRQRGGVQYADGEMTEVSI</sequence>
<gene>
    <name evidence="2" type="ORF">Tci_925940</name>
</gene>
<dbReference type="AlphaFoldDB" id="A0A699XAY2"/>
<proteinExistence type="predicted"/>
<feature type="non-terminal residue" evidence="2">
    <location>
        <position position="1"/>
    </location>
</feature>
<protein>
    <submittedName>
        <fullName evidence="2">Uncharacterized protein</fullName>
    </submittedName>
</protein>
<name>A0A699XAY2_TANCI</name>